<keyword evidence="1" id="KW-0808">Transferase</keyword>
<comment type="catalytic activity">
    <reaction evidence="1">
        <text>S-ubiquitinyl-[E2 ubiquitin-conjugating enzyme]-L-cysteine + [acceptor protein]-L-lysine = [E2 ubiquitin-conjugating enzyme]-L-cysteine + N(6)-ubiquitinyl-[acceptor protein]-L-lysine.</text>
        <dbReference type="EC" id="2.3.2.27"/>
    </reaction>
</comment>
<dbReference type="SUPFAM" id="SSF50978">
    <property type="entry name" value="WD40 repeat-like"/>
    <property type="match status" value="1"/>
</dbReference>
<dbReference type="EMBL" id="LXQA010067736">
    <property type="protein sequence ID" value="MCI08098.1"/>
    <property type="molecule type" value="Genomic_DNA"/>
</dbReference>
<reference evidence="2 3" key="1">
    <citation type="journal article" date="2018" name="Front. Plant Sci.">
        <title>Red Clover (Trifolium pratense) and Zigzag Clover (T. medium) - A Picture of Genomic Similarities and Differences.</title>
        <authorList>
            <person name="Dluhosova J."/>
            <person name="Istvanek J."/>
            <person name="Nedelnik J."/>
            <person name="Repkova J."/>
        </authorList>
    </citation>
    <scope>NUCLEOTIDE SEQUENCE [LARGE SCALE GENOMIC DNA]</scope>
    <source>
        <strain evidence="3">cv. 10/8</strain>
        <tissue evidence="2">Leaf</tissue>
    </source>
</reference>
<protein>
    <recommendedName>
        <fullName evidence="1">Pre-mRNA-processing factor 19</fullName>
        <ecNumber evidence="1">2.3.2.27</ecNumber>
    </recommendedName>
</protein>
<dbReference type="Gene3D" id="2.130.10.10">
    <property type="entry name" value="YVTN repeat-like/Quinoprotein amine dehydrogenase"/>
    <property type="match status" value="1"/>
</dbReference>
<comment type="similarity">
    <text evidence="1">Belongs to the WD repeat PRP19 family.</text>
</comment>
<dbReference type="UniPathway" id="UPA00143"/>
<comment type="subcellular location">
    <subcellularLocation>
        <location evidence="1">Nucleus</location>
    </subcellularLocation>
</comment>
<keyword evidence="1" id="KW-0507">mRNA processing</keyword>
<dbReference type="GO" id="GO:0061630">
    <property type="term" value="F:ubiquitin protein ligase activity"/>
    <property type="evidence" value="ECO:0007669"/>
    <property type="project" value="UniProtKB-UniRule"/>
</dbReference>
<keyword evidence="1" id="KW-0833">Ubl conjugation pathway</keyword>
<comment type="caution">
    <text evidence="2">The sequence shown here is derived from an EMBL/GenBank/DDBJ whole genome shotgun (WGS) entry which is preliminary data.</text>
</comment>
<dbReference type="GO" id="GO:0006281">
    <property type="term" value="P:DNA repair"/>
    <property type="evidence" value="ECO:0007669"/>
    <property type="project" value="UniProtKB-KW"/>
</dbReference>
<evidence type="ECO:0000313" key="2">
    <source>
        <dbReference type="EMBL" id="MCI08098.1"/>
    </source>
</evidence>
<keyword evidence="1" id="KW-0234">DNA repair</keyword>
<proteinExistence type="inferred from homology"/>
<comment type="function">
    <text evidence="1">Ubiquitin-protein ligase which is mainly involved pre-mRNA splicing and DNA repair. Required for pre-mRNA splicing as component of the spliceosome.</text>
</comment>
<dbReference type="GO" id="GO:0070534">
    <property type="term" value="P:protein K63-linked ubiquitination"/>
    <property type="evidence" value="ECO:0007669"/>
    <property type="project" value="UniProtKB-UniRule"/>
</dbReference>
<dbReference type="GO" id="GO:0000398">
    <property type="term" value="P:mRNA splicing, via spliceosome"/>
    <property type="evidence" value="ECO:0007669"/>
    <property type="project" value="InterPro"/>
</dbReference>
<keyword evidence="1" id="KW-0508">mRNA splicing</keyword>
<name>A0A392P7N3_9FABA</name>
<keyword evidence="1" id="KW-0539">Nucleus</keyword>
<dbReference type="PANTHER" id="PTHR43995:SF1">
    <property type="entry name" value="PRE-MRNA-PROCESSING FACTOR 19"/>
    <property type="match status" value="1"/>
</dbReference>
<keyword evidence="1" id="KW-0227">DNA damage</keyword>
<dbReference type="AlphaFoldDB" id="A0A392P7N3"/>
<dbReference type="InterPro" id="IPR038959">
    <property type="entry name" value="Prp19"/>
</dbReference>
<evidence type="ECO:0000256" key="1">
    <source>
        <dbReference type="RuleBase" id="RU367101"/>
    </source>
</evidence>
<dbReference type="InterPro" id="IPR036322">
    <property type="entry name" value="WD40_repeat_dom_sf"/>
</dbReference>
<organism evidence="2 3">
    <name type="scientific">Trifolium medium</name>
    <dbReference type="NCBI Taxonomy" id="97028"/>
    <lineage>
        <taxon>Eukaryota</taxon>
        <taxon>Viridiplantae</taxon>
        <taxon>Streptophyta</taxon>
        <taxon>Embryophyta</taxon>
        <taxon>Tracheophyta</taxon>
        <taxon>Spermatophyta</taxon>
        <taxon>Magnoliopsida</taxon>
        <taxon>eudicotyledons</taxon>
        <taxon>Gunneridae</taxon>
        <taxon>Pentapetalae</taxon>
        <taxon>rosids</taxon>
        <taxon>fabids</taxon>
        <taxon>Fabales</taxon>
        <taxon>Fabaceae</taxon>
        <taxon>Papilionoideae</taxon>
        <taxon>50 kb inversion clade</taxon>
        <taxon>NPAAA clade</taxon>
        <taxon>Hologalegina</taxon>
        <taxon>IRL clade</taxon>
        <taxon>Trifolieae</taxon>
        <taxon>Trifolium</taxon>
    </lineage>
</organism>
<dbReference type="GO" id="GO:0000974">
    <property type="term" value="C:Prp19 complex"/>
    <property type="evidence" value="ECO:0007669"/>
    <property type="project" value="UniProtKB-UniRule"/>
</dbReference>
<feature type="non-terminal residue" evidence="2">
    <location>
        <position position="1"/>
    </location>
</feature>
<comment type="pathway">
    <text evidence="1">Protein modification; protein ubiquitination.</text>
</comment>
<dbReference type="Proteomes" id="UP000265520">
    <property type="component" value="Unassembled WGS sequence"/>
</dbReference>
<dbReference type="InterPro" id="IPR015943">
    <property type="entry name" value="WD40/YVTN_repeat-like_dom_sf"/>
</dbReference>
<dbReference type="GO" id="GO:0005737">
    <property type="term" value="C:cytoplasm"/>
    <property type="evidence" value="ECO:0007669"/>
    <property type="project" value="TreeGrafter"/>
</dbReference>
<dbReference type="EC" id="2.3.2.27" evidence="1"/>
<dbReference type="PANTHER" id="PTHR43995">
    <property type="entry name" value="PRE-MRNA-PROCESSING FACTOR 19"/>
    <property type="match status" value="1"/>
</dbReference>
<keyword evidence="1" id="KW-0747">Spliceosome</keyword>
<accession>A0A392P7N3</accession>
<keyword evidence="3" id="KW-1185">Reference proteome</keyword>
<dbReference type="GO" id="GO:0071006">
    <property type="term" value="C:U2-type catalytic step 1 spliceosome"/>
    <property type="evidence" value="ECO:0007669"/>
    <property type="project" value="TreeGrafter"/>
</dbReference>
<comment type="subunit">
    <text evidence="1">Homotetramer.</text>
</comment>
<evidence type="ECO:0000313" key="3">
    <source>
        <dbReference type="Proteomes" id="UP000265520"/>
    </source>
</evidence>
<sequence length="114" mass="12328">ADDEELAPNAKKLHPGISSSIITELTDCNAALSQQRKKRQISATLAPIDAIETYTQISSHPLNKTNRQGIISLDILYSKDLIATGNIDTNAVIFDRPSGQVLATLSGHSKKVLF</sequence>